<dbReference type="Proteomes" id="UP000054549">
    <property type="component" value="Unassembled WGS sequence"/>
</dbReference>
<feature type="region of interest" description="Disordered" evidence="1">
    <location>
        <begin position="877"/>
        <end position="960"/>
    </location>
</feature>
<keyword evidence="3" id="KW-1185">Reference proteome</keyword>
<feature type="region of interest" description="Disordered" evidence="1">
    <location>
        <begin position="1"/>
        <end position="59"/>
    </location>
</feature>
<proteinExistence type="predicted"/>
<name>A0A0C2W256_AMAMK</name>
<feature type="compositionally biased region" description="Acidic residues" evidence="1">
    <location>
        <begin position="879"/>
        <end position="916"/>
    </location>
</feature>
<feature type="compositionally biased region" description="Basic and acidic residues" evidence="1">
    <location>
        <begin position="38"/>
        <end position="59"/>
    </location>
</feature>
<evidence type="ECO:0000313" key="2">
    <source>
        <dbReference type="EMBL" id="KIL55182.1"/>
    </source>
</evidence>
<dbReference type="OrthoDB" id="3053855at2759"/>
<gene>
    <name evidence="2" type="ORF">M378DRAFT_18178</name>
</gene>
<dbReference type="EMBL" id="KN818555">
    <property type="protein sequence ID" value="KIL55182.1"/>
    <property type="molecule type" value="Genomic_DNA"/>
</dbReference>
<evidence type="ECO:0000256" key="1">
    <source>
        <dbReference type="SAM" id="MobiDB-lite"/>
    </source>
</evidence>
<dbReference type="AlphaFoldDB" id="A0A0C2W256"/>
<accession>A0A0C2W256</accession>
<protein>
    <submittedName>
        <fullName evidence="2">Uncharacterized protein</fullName>
    </submittedName>
</protein>
<organism evidence="2 3">
    <name type="scientific">Amanita muscaria (strain Koide BX008)</name>
    <dbReference type="NCBI Taxonomy" id="946122"/>
    <lineage>
        <taxon>Eukaryota</taxon>
        <taxon>Fungi</taxon>
        <taxon>Dikarya</taxon>
        <taxon>Basidiomycota</taxon>
        <taxon>Agaricomycotina</taxon>
        <taxon>Agaricomycetes</taxon>
        <taxon>Agaricomycetidae</taxon>
        <taxon>Agaricales</taxon>
        <taxon>Pluteineae</taxon>
        <taxon>Amanitaceae</taxon>
        <taxon>Amanita</taxon>
    </lineage>
</organism>
<feature type="compositionally biased region" description="Acidic residues" evidence="1">
    <location>
        <begin position="944"/>
        <end position="957"/>
    </location>
</feature>
<dbReference type="InParanoid" id="A0A0C2W256"/>
<reference evidence="2 3" key="1">
    <citation type="submission" date="2014-04" db="EMBL/GenBank/DDBJ databases">
        <title>Evolutionary Origins and Diversification of the Mycorrhizal Mutualists.</title>
        <authorList>
            <consortium name="DOE Joint Genome Institute"/>
            <consortium name="Mycorrhizal Genomics Consortium"/>
            <person name="Kohler A."/>
            <person name="Kuo A."/>
            <person name="Nagy L.G."/>
            <person name="Floudas D."/>
            <person name="Copeland A."/>
            <person name="Barry K.W."/>
            <person name="Cichocki N."/>
            <person name="Veneault-Fourrey C."/>
            <person name="LaButti K."/>
            <person name="Lindquist E.A."/>
            <person name="Lipzen A."/>
            <person name="Lundell T."/>
            <person name="Morin E."/>
            <person name="Murat C."/>
            <person name="Riley R."/>
            <person name="Ohm R."/>
            <person name="Sun H."/>
            <person name="Tunlid A."/>
            <person name="Henrissat B."/>
            <person name="Grigoriev I.V."/>
            <person name="Hibbett D.S."/>
            <person name="Martin F."/>
        </authorList>
    </citation>
    <scope>NUCLEOTIDE SEQUENCE [LARGE SCALE GENOMIC DNA]</scope>
    <source>
        <strain evidence="2 3">Koide BX008</strain>
    </source>
</reference>
<evidence type="ECO:0000313" key="3">
    <source>
        <dbReference type="Proteomes" id="UP000054549"/>
    </source>
</evidence>
<dbReference type="HOGENOM" id="CLU_313069_0_0_1"/>
<sequence length="980" mass="112430">MSAPRVNVTTTQRQINESEKKKAQKQRQEGALALKKHRELEEKRAQREKKKEKAYHPDLKEPEAIQEAKHFLGRAQVCVVLPHLGGSGPALEHSPLQRDLVPAQVQRLVDLAGCDAENLQRFHPEHELVIGISGKLIDKSSLTKSQKGPFKDVKFSEGANESMCNLLAGQHRISAMKQILGETLKEYHRVTRKLKEDTTNLDLAFEQRQLVSSLRINGKWLVSFYDLGMFYFYSNTLKEDEDHRHSILLKLSTNNEHKGQPDTPEHHFKRVVCSLSMAEGSDYQATWTYAKSLTANNEMDVRTLLVKYPDCISLFEWLFKIPTFTAHGFQPKLLVEAHKTIWGMVEPFFLLSKKRLFYLGRNGGPATPASIGVISHIVKVSQDLYVKHLKDKVGYFGQESSVWKEAFEAYWKEMGEKLCKWAKTYMAQEDEKEAVKNLETKLGLVLDKGEMPVDDKRTVPLLCPDFMQDLLDLFTKIQPALLLIASWITPGLEDQQKQRARKVEDNGRVFFSATCSMFETFKYFSGFQDQTFDWVGLDPEKVMMLTYGHPPQKCRVILNSLWFQIIQVVLSKRNTVLIPLLDQIKRSIQPLTKEATKQFLEEEKPRIQQFMVYLEQWSHDNYQEQKKKKSAFRKTDMEPRQMQVPPSDILSQVKTLGQVYAVAFSGFSASSFNWMVTPKNNNTETMRKRFATSIILEALLHVQQRVPLLENNPDLFTLREELKILIKSCPLLNNFNFWCPYNKPRDIQYNNKEYEDTLVEQNQRLVMSLQLENQFNQAFQSFANKLAKPGILGIPILGEELSVVDHGIHPALEKQFQEFYKLAKDIHRDCKTISLEDLSHKMQFDEDVDPVEWEDCPIKLNFASSKDKQAYYCLKAGDGEDEDEDENEDDEGKGEEGEEGEGEGEEGEEGEGEGEGEGEKELVPASDDIEEPRSSGKKKRVRDDEDIEDCGAGDDDDGKVYKKSKVMCDDMLPSNQLAAY</sequence>